<dbReference type="InterPro" id="IPR038664">
    <property type="entry name" value="Gar1/Naf1_Cbf5-bd_sf"/>
</dbReference>
<feature type="region of interest" description="Disordered" evidence="9">
    <location>
        <begin position="469"/>
        <end position="603"/>
    </location>
</feature>
<proteinExistence type="inferred from homology"/>
<dbReference type="GO" id="GO:0043489">
    <property type="term" value="P:RNA stabilization"/>
    <property type="evidence" value="ECO:0007669"/>
    <property type="project" value="UniProtKB-ARBA"/>
</dbReference>
<feature type="compositionally biased region" description="Polar residues" evidence="9">
    <location>
        <begin position="701"/>
        <end position="733"/>
    </location>
</feature>
<dbReference type="AlphaFoldDB" id="A0AAD8F1N8"/>
<evidence type="ECO:0000313" key="11">
    <source>
        <dbReference type="Proteomes" id="UP001233172"/>
    </source>
</evidence>
<evidence type="ECO:0000256" key="1">
    <source>
        <dbReference type="ARBA" id="ARBA00004123"/>
    </source>
</evidence>
<dbReference type="EMBL" id="JASAOG010000137">
    <property type="protein sequence ID" value="KAK0048452.1"/>
    <property type="molecule type" value="Genomic_DNA"/>
</dbReference>
<evidence type="ECO:0000256" key="7">
    <source>
        <dbReference type="ARBA" id="ARBA00022884"/>
    </source>
</evidence>
<evidence type="ECO:0000256" key="3">
    <source>
        <dbReference type="ARBA" id="ARBA00021438"/>
    </source>
</evidence>
<feature type="compositionally biased region" description="Polar residues" evidence="9">
    <location>
        <begin position="541"/>
        <end position="552"/>
    </location>
</feature>
<dbReference type="GO" id="GO:0005634">
    <property type="term" value="C:nucleus"/>
    <property type="evidence" value="ECO:0007669"/>
    <property type="project" value="UniProtKB-SubCell"/>
</dbReference>
<keyword evidence="5" id="KW-0698">rRNA processing</keyword>
<reference evidence="10" key="1">
    <citation type="journal article" date="2023" name="PLoS Negl. Trop. Dis.">
        <title>A genome sequence for Biomphalaria pfeifferi, the major vector snail for the human-infecting parasite Schistosoma mansoni.</title>
        <authorList>
            <person name="Bu L."/>
            <person name="Lu L."/>
            <person name="Laidemitt M.R."/>
            <person name="Zhang S.M."/>
            <person name="Mutuku M."/>
            <person name="Mkoji G."/>
            <person name="Steinauer M."/>
            <person name="Loker E.S."/>
        </authorList>
    </citation>
    <scope>NUCLEOTIDE SEQUENCE</scope>
    <source>
        <strain evidence="10">KasaAsao</strain>
    </source>
</reference>
<comment type="caution">
    <text evidence="10">The sequence shown here is derived from an EMBL/GenBank/DDBJ whole genome shotgun (WGS) entry which is preliminary data.</text>
</comment>
<dbReference type="PANTHER" id="PTHR31633">
    <property type="entry name" value="H/ACA RIBONUCLEOPROTEIN COMPLEX NON-CORE SUBUNIT NAF1"/>
    <property type="match status" value="1"/>
</dbReference>
<protein>
    <recommendedName>
        <fullName evidence="3">H/ACA ribonucleoprotein complex non-core subunit NAF1</fullName>
    </recommendedName>
</protein>
<dbReference type="GO" id="GO:0005732">
    <property type="term" value="C:sno(s)RNA-containing ribonucleoprotein complex"/>
    <property type="evidence" value="ECO:0007669"/>
    <property type="project" value="InterPro"/>
</dbReference>
<sequence length="823" mass="91323">MRMEEIAETKVPQFNEHKRLELTVDNTVHSEKNNMHLEGKSNSLQNIETVISSSQNIETCNSSQNIETCNSLQNIETCNSLLNIETVSNVETVIDSEQNIETVINSEQNIETCNSEQNIETVSNVQNIETVINSEQNIEMVINSEHNIETVINSEHNIETCNSVQNIEILHGVQNTEFTDSVQNTGINSSETAINMSNILGKGEVENLNADADINQPSLILEYQATQPDLSSEEKKELYQNSVASNLGLDSLTACDAMDSKEENGVIIIKQEVEDLDYERLSLQYRGKSIVVYSDTDSDTEGSDCSPNVTMAVEEDGNEDFQDTFQKKQSENLGTKKFLSRTEGEVFPEELPPLEYLTISPDENVELEPLGTVSGIVGVLVVIKALPDSPALFDDTVLFLEGRRPLGLIFETFGTVHQPYYSVRFNRNEDIRDQTIELGHSVYFAPKASNLTKYVFISELRKIKFNDASWEHDNEPPPSHLEFSDDEEEKKAKRQRNQTKKSDNPVLKGQKRRRGNAQSDNNSSAQENNGLKLMQGDLNRNPFSNRSQSFNEHGTKQTSKENTSNSKQWPPRENTSLSHQQWHCRQNSSSFSQQWPQTSNKEPAPSFVNFSLPPPFPPFNIPPPSFNTNPLLCQNSTLPSYNNTGPFMGQASAPSFNNPGLFTGHTSTPSSHNTGPFNSAPPPHNNTNNTGHFNSVPPPHNNTGPFNSAPSHNGSGPFNSAPPSHNTFSLVSPSNNTGPFNMAPPFNNIGPLNLALPSHNNTGVFSSQMFAPSSQNNVRPFLSQMSTQSHFTPPTSGSYTPPFNSFQPPPFISSSQTNKHNPI</sequence>
<evidence type="ECO:0000313" key="10">
    <source>
        <dbReference type="EMBL" id="KAK0048452.1"/>
    </source>
</evidence>
<dbReference type="Proteomes" id="UP001233172">
    <property type="component" value="Unassembled WGS sequence"/>
</dbReference>
<evidence type="ECO:0000256" key="2">
    <source>
        <dbReference type="ARBA" id="ARBA00009801"/>
    </source>
</evidence>
<feature type="compositionally biased region" description="Polar residues" evidence="9">
    <location>
        <begin position="516"/>
        <end position="529"/>
    </location>
</feature>
<keyword evidence="8" id="KW-0539">Nucleus</keyword>
<dbReference type="Gene3D" id="2.40.10.230">
    <property type="entry name" value="Probable tRNA pseudouridine synthase domain"/>
    <property type="match status" value="1"/>
</dbReference>
<dbReference type="Pfam" id="PF04410">
    <property type="entry name" value="Gar1"/>
    <property type="match status" value="1"/>
</dbReference>
<dbReference type="GO" id="GO:0006364">
    <property type="term" value="P:rRNA processing"/>
    <property type="evidence" value="ECO:0007669"/>
    <property type="project" value="UniProtKB-KW"/>
</dbReference>
<dbReference type="InterPro" id="IPR040309">
    <property type="entry name" value="Naf1"/>
</dbReference>
<keyword evidence="4" id="KW-0690">Ribosome biogenesis</keyword>
<dbReference type="FunFam" id="2.40.10.230:FF:000002">
    <property type="entry name" value="H/ACA ribonucleoprotein complex non-core subunit NAF1"/>
    <property type="match status" value="1"/>
</dbReference>
<keyword evidence="10" id="KW-0687">Ribonucleoprotein</keyword>
<evidence type="ECO:0000256" key="8">
    <source>
        <dbReference type="ARBA" id="ARBA00023242"/>
    </source>
</evidence>
<evidence type="ECO:0000256" key="6">
    <source>
        <dbReference type="ARBA" id="ARBA00022553"/>
    </source>
</evidence>
<dbReference type="SUPFAM" id="SSF50447">
    <property type="entry name" value="Translation proteins"/>
    <property type="match status" value="1"/>
</dbReference>
<gene>
    <name evidence="10" type="ORF">Bpfe_022067</name>
</gene>
<feature type="region of interest" description="Disordered" evidence="9">
    <location>
        <begin position="786"/>
        <end position="823"/>
    </location>
</feature>
<feature type="compositionally biased region" description="Polar residues" evidence="9">
    <location>
        <begin position="661"/>
        <end position="677"/>
    </location>
</feature>
<dbReference type="InterPro" id="IPR009000">
    <property type="entry name" value="Transl_B-barrel_sf"/>
</dbReference>
<feature type="compositionally biased region" description="Polar residues" evidence="9">
    <location>
        <begin position="560"/>
        <end position="601"/>
    </location>
</feature>
<accession>A0AAD8F1N8</accession>
<reference evidence="10" key="2">
    <citation type="submission" date="2023-04" db="EMBL/GenBank/DDBJ databases">
        <authorList>
            <person name="Bu L."/>
            <person name="Lu L."/>
            <person name="Laidemitt M.R."/>
            <person name="Zhang S.M."/>
            <person name="Mutuku M."/>
            <person name="Mkoji G."/>
            <person name="Steinauer M."/>
            <person name="Loker E.S."/>
        </authorList>
    </citation>
    <scope>NUCLEOTIDE SEQUENCE</scope>
    <source>
        <strain evidence="10">KasaAsao</strain>
        <tissue evidence="10">Whole Snail</tissue>
    </source>
</reference>
<evidence type="ECO:0000256" key="4">
    <source>
        <dbReference type="ARBA" id="ARBA00022517"/>
    </source>
</evidence>
<evidence type="ECO:0000256" key="9">
    <source>
        <dbReference type="SAM" id="MobiDB-lite"/>
    </source>
</evidence>
<keyword evidence="6" id="KW-0597">Phosphoprotein</keyword>
<feature type="region of interest" description="Disordered" evidence="9">
    <location>
        <begin position="661"/>
        <end position="733"/>
    </location>
</feature>
<dbReference type="InterPro" id="IPR007504">
    <property type="entry name" value="H/ACA_rnp_Gar1/Naf1"/>
</dbReference>
<dbReference type="GO" id="GO:0000493">
    <property type="term" value="P:box H/ACA snoRNP assembly"/>
    <property type="evidence" value="ECO:0007669"/>
    <property type="project" value="InterPro"/>
</dbReference>
<dbReference type="GO" id="GO:0003723">
    <property type="term" value="F:RNA binding"/>
    <property type="evidence" value="ECO:0007669"/>
    <property type="project" value="UniProtKB-KW"/>
</dbReference>
<dbReference type="PANTHER" id="PTHR31633:SF1">
    <property type="entry name" value="H_ACA RIBONUCLEOPROTEIN COMPLEX NON-CORE SUBUNIT NAF1"/>
    <property type="match status" value="1"/>
</dbReference>
<comment type="subcellular location">
    <subcellularLocation>
        <location evidence="1">Nucleus</location>
    </subcellularLocation>
</comment>
<name>A0AAD8F1N8_BIOPF</name>
<evidence type="ECO:0000256" key="5">
    <source>
        <dbReference type="ARBA" id="ARBA00022552"/>
    </source>
</evidence>
<keyword evidence="7" id="KW-0694">RNA-binding</keyword>
<keyword evidence="11" id="KW-1185">Reference proteome</keyword>
<comment type="similarity">
    <text evidence="2">Belongs to the NAF1 family.</text>
</comment>
<feature type="compositionally biased region" description="Polar residues" evidence="9">
    <location>
        <begin position="786"/>
        <end position="799"/>
    </location>
</feature>
<dbReference type="GO" id="GO:0001522">
    <property type="term" value="P:pseudouridine synthesis"/>
    <property type="evidence" value="ECO:0007669"/>
    <property type="project" value="InterPro"/>
</dbReference>
<organism evidence="10 11">
    <name type="scientific">Biomphalaria pfeifferi</name>
    <name type="common">Bloodfluke planorb</name>
    <name type="synonym">Freshwater snail</name>
    <dbReference type="NCBI Taxonomy" id="112525"/>
    <lineage>
        <taxon>Eukaryota</taxon>
        <taxon>Metazoa</taxon>
        <taxon>Spiralia</taxon>
        <taxon>Lophotrochozoa</taxon>
        <taxon>Mollusca</taxon>
        <taxon>Gastropoda</taxon>
        <taxon>Heterobranchia</taxon>
        <taxon>Euthyneura</taxon>
        <taxon>Panpulmonata</taxon>
        <taxon>Hygrophila</taxon>
        <taxon>Lymnaeoidea</taxon>
        <taxon>Planorbidae</taxon>
        <taxon>Biomphalaria</taxon>
    </lineage>
</organism>